<dbReference type="CDD" id="cd01437">
    <property type="entry name" value="parp_like"/>
    <property type="match status" value="1"/>
</dbReference>
<organism evidence="22 23">
    <name type="scientific">Anaeramoeba flamelloides</name>
    <dbReference type="NCBI Taxonomy" id="1746091"/>
    <lineage>
        <taxon>Eukaryota</taxon>
        <taxon>Metamonada</taxon>
        <taxon>Anaeramoebidae</taxon>
        <taxon>Anaeramoeba</taxon>
    </lineage>
</organism>
<feature type="compositionally biased region" description="Basic residues" evidence="17">
    <location>
        <begin position="188"/>
        <end position="197"/>
    </location>
</feature>
<dbReference type="InterPro" id="IPR036616">
    <property type="entry name" value="Poly(ADP-ribose)pol_reg_dom_sf"/>
</dbReference>
<evidence type="ECO:0000256" key="5">
    <source>
        <dbReference type="ARBA" id="ARBA00022723"/>
    </source>
</evidence>
<dbReference type="Gene3D" id="2.20.140.10">
    <property type="entry name" value="WGR domain"/>
    <property type="match status" value="1"/>
</dbReference>
<feature type="domain" description="PARP alpha-helical" evidence="20">
    <location>
        <begin position="364"/>
        <end position="480"/>
    </location>
</feature>
<evidence type="ECO:0000256" key="16">
    <source>
        <dbReference type="SAM" id="Coils"/>
    </source>
</evidence>
<dbReference type="InterPro" id="IPR001357">
    <property type="entry name" value="BRCT_dom"/>
</dbReference>
<keyword evidence="12" id="KW-0539">Nucleus</keyword>
<feature type="domain" description="PARP catalytic" evidence="19">
    <location>
        <begin position="495"/>
        <end position="713"/>
    </location>
</feature>
<dbReference type="SUPFAM" id="SSF56399">
    <property type="entry name" value="ADP-ribosylation"/>
    <property type="match status" value="1"/>
</dbReference>
<name>A0AAV7ZA27_9EUKA</name>
<feature type="coiled-coil region" evidence="16">
    <location>
        <begin position="479"/>
        <end position="521"/>
    </location>
</feature>
<keyword evidence="5" id="KW-0479">Metal-binding</keyword>
<dbReference type="Pfam" id="PF00644">
    <property type="entry name" value="PARP"/>
    <property type="match status" value="1"/>
</dbReference>
<dbReference type="GO" id="GO:0003950">
    <property type="term" value="F:NAD+ poly-ADP-ribosyltransferase activity"/>
    <property type="evidence" value="ECO:0007669"/>
    <property type="project" value="UniProtKB-UniRule"/>
</dbReference>
<dbReference type="InterPro" id="IPR036420">
    <property type="entry name" value="BRCT_dom_sf"/>
</dbReference>
<dbReference type="SUPFAM" id="SSF52113">
    <property type="entry name" value="BRCT domain"/>
    <property type="match status" value="1"/>
</dbReference>
<dbReference type="Gene3D" id="3.90.228.10">
    <property type="match status" value="1"/>
</dbReference>
<dbReference type="Pfam" id="PF16589">
    <property type="entry name" value="BRCT_2"/>
    <property type="match status" value="1"/>
</dbReference>
<dbReference type="GO" id="GO:0008270">
    <property type="term" value="F:zinc ion binding"/>
    <property type="evidence" value="ECO:0007669"/>
    <property type="project" value="UniProtKB-KW"/>
</dbReference>
<keyword evidence="2 15" id="KW-0328">Glycosyltransferase</keyword>
<dbReference type="PROSITE" id="PS51977">
    <property type="entry name" value="WGR"/>
    <property type="match status" value="1"/>
</dbReference>
<dbReference type="GO" id="GO:0016874">
    <property type="term" value="F:ligase activity"/>
    <property type="evidence" value="ECO:0007669"/>
    <property type="project" value="UniProtKB-KW"/>
</dbReference>
<keyword evidence="22" id="KW-0436">Ligase</keyword>
<evidence type="ECO:0000256" key="1">
    <source>
        <dbReference type="ARBA" id="ARBA00004123"/>
    </source>
</evidence>
<feature type="domain" description="BRCT" evidence="18">
    <location>
        <begin position="71"/>
        <end position="141"/>
    </location>
</feature>
<dbReference type="PROSITE" id="PS50172">
    <property type="entry name" value="BRCT"/>
    <property type="match status" value="1"/>
</dbReference>
<evidence type="ECO:0000256" key="4">
    <source>
        <dbReference type="ARBA" id="ARBA00022695"/>
    </source>
</evidence>
<dbReference type="Pfam" id="PF02877">
    <property type="entry name" value="PARP_reg"/>
    <property type="match status" value="1"/>
</dbReference>
<feature type="region of interest" description="Disordered" evidence="17">
    <location>
        <begin position="332"/>
        <end position="363"/>
    </location>
</feature>
<dbReference type="Gene3D" id="1.20.142.10">
    <property type="entry name" value="Poly(ADP-ribose) polymerase, regulatory domain"/>
    <property type="match status" value="1"/>
</dbReference>
<dbReference type="EC" id="2.4.2.-" evidence="15"/>
<comment type="subcellular location">
    <subcellularLocation>
        <location evidence="1">Nucleus</location>
    </subcellularLocation>
</comment>
<evidence type="ECO:0000313" key="23">
    <source>
        <dbReference type="Proteomes" id="UP001146793"/>
    </source>
</evidence>
<keyword evidence="9" id="KW-0862">Zinc</keyword>
<reference evidence="22" key="1">
    <citation type="submission" date="2022-08" db="EMBL/GenBank/DDBJ databases">
        <title>Novel sulphate-reducing endosymbionts in the free-living metamonad Anaeramoeba.</title>
        <authorList>
            <person name="Jerlstrom-Hultqvist J."/>
            <person name="Cepicka I."/>
            <person name="Gallot-Lavallee L."/>
            <person name="Salas-Leiva D."/>
            <person name="Curtis B.A."/>
            <person name="Zahonova K."/>
            <person name="Pipaliya S."/>
            <person name="Dacks J."/>
            <person name="Roger A.J."/>
        </authorList>
    </citation>
    <scope>NUCLEOTIDE SEQUENCE</scope>
    <source>
        <strain evidence="22">Busselton2</strain>
    </source>
</reference>
<dbReference type="GO" id="GO:1990404">
    <property type="term" value="F:NAD+-protein mono-ADP-ribosyltransferase activity"/>
    <property type="evidence" value="ECO:0007669"/>
    <property type="project" value="TreeGrafter"/>
</dbReference>
<dbReference type="PANTHER" id="PTHR10459">
    <property type="entry name" value="DNA LIGASE"/>
    <property type="match status" value="1"/>
</dbReference>
<keyword evidence="3 15" id="KW-0808">Transferase</keyword>
<dbReference type="Gene3D" id="3.40.50.10190">
    <property type="entry name" value="BRCT domain"/>
    <property type="match status" value="1"/>
</dbReference>
<dbReference type="SUPFAM" id="SSF142921">
    <property type="entry name" value="WGR domain-like"/>
    <property type="match status" value="1"/>
</dbReference>
<dbReference type="SUPFAM" id="SSF47587">
    <property type="entry name" value="Domain of poly(ADP-ribose) polymerase"/>
    <property type="match status" value="1"/>
</dbReference>
<comment type="similarity">
    <text evidence="13">Belongs to the ARTD/PARP family.</text>
</comment>
<dbReference type="GO" id="GO:0016779">
    <property type="term" value="F:nucleotidyltransferase activity"/>
    <property type="evidence" value="ECO:0007669"/>
    <property type="project" value="UniProtKB-KW"/>
</dbReference>
<dbReference type="CDD" id="cd07997">
    <property type="entry name" value="WGR_PARP"/>
    <property type="match status" value="1"/>
</dbReference>
<keyword evidence="6" id="KW-0677">Repeat</keyword>
<dbReference type="InterPro" id="IPR008893">
    <property type="entry name" value="WGR_domain"/>
</dbReference>
<evidence type="ECO:0000256" key="10">
    <source>
        <dbReference type="ARBA" id="ARBA00023027"/>
    </source>
</evidence>
<evidence type="ECO:0000259" key="18">
    <source>
        <dbReference type="PROSITE" id="PS50172"/>
    </source>
</evidence>
<evidence type="ECO:0000256" key="11">
    <source>
        <dbReference type="ARBA" id="ARBA00023125"/>
    </source>
</evidence>
<dbReference type="PROSITE" id="PS51060">
    <property type="entry name" value="PARP_ALPHA_HD"/>
    <property type="match status" value="1"/>
</dbReference>
<evidence type="ECO:0000256" key="12">
    <source>
        <dbReference type="ARBA" id="ARBA00023242"/>
    </source>
</evidence>
<comment type="catalytic activity">
    <reaction evidence="14">
        <text>NAD(+) + (ADP-D-ribosyl)n-acceptor = nicotinamide + (ADP-D-ribosyl)n+1-acceptor + H(+).</text>
        <dbReference type="EC" id="2.4.2.30"/>
    </reaction>
</comment>
<feature type="compositionally biased region" description="Basic residues" evidence="17">
    <location>
        <begin position="160"/>
        <end position="178"/>
    </location>
</feature>
<evidence type="ECO:0000256" key="6">
    <source>
        <dbReference type="ARBA" id="ARBA00022737"/>
    </source>
</evidence>
<dbReference type="EMBL" id="JANTQA010000036">
    <property type="protein sequence ID" value="KAJ3436539.1"/>
    <property type="molecule type" value="Genomic_DNA"/>
</dbReference>
<evidence type="ECO:0000256" key="15">
    <source>
        <dbReference type="RuleBase" id="RU362114"/>
    </source>
</evidence>
<keyword evidence="8" id="KW-0863">Zinc-finger</keyword>
<evidence type="ECO:0000313" key="22">
    <source>
        <dbReference type="EMBL" id="KAJ3436539.1"/>
    </source>
</evidence>
<evidence type="ECO:0000256" key="7">
    <source>
        <dbReference type="ARBA" id="ARBA00022765"/>
    </source>
</evidence>
<dbReference type="GO" id="GO:0003677">
    <property type="term" value="F:DNA binding"/>
    <property type="evidence" value="ECO:0007669"/>
    <property type="project" value="UniProtKB-KW"/>
</dbReference>
<evidence type="ECO:0000256" key="17">
    <source>
        <dbReference type="SAM" id="MobiDB-lite"/>
    </source>
</evidence>
<dbReference type="Proteomes" id="UP001146793">
    <property type="component" value="Unassembled WGS sequence"/>
</dbReference>
<proteinExistence type="inferred from homology"/>
<evidence type="ECO:0000259" key="20">
    <source>
        <dbReference type="PROSITE" id="PS51060"/>
    </source>
</evidence>
<evidence type="ECO:0000256" key="3">
    <source>
        <dbReference type="ARBA" id="ARBA00022679"/>
    </source>
</evidence>
<protein>
    <recommendedName>
        <fullName evidence="15">Poly [ADP-ribose] polymerase</fullName>
        <shortName evidence="15">PARP</shortName>
        <ecNumber evidence="15">2.4.2.-</ecNumber>
    </recommendedName>
</protein>
<dbReference type="InterPro" id="IPR050800">
    <property type="entry name" value="ARTD/PARP"/>
</dbReference>
<comment type="caution">
    <text evidence="22">The sequence shown here is derived from an EMBL/GenBank/DDBJ whole genome shotgun (WGS) entry which is preliminary data.</text>
</comment>
<keyword evidence="11" id="KW-0238">DNA-binding</keyword>
<feature type="compositionally biased region" description="Basic and acidic residues" evidence="17">
    <location>
        <begin position="198"/>
        <end position="212"/>
    </location>
</feature>
<dbReference type="FunFam" id="1.20.142.10:FF:000002">
    <property type="entry name" value="Poly [ADP-ribose] polymerase"/>
    <property type="match status" value="1"/>
</dbReference>
<dbReference type="Pfam" id="PF05406">
    <property type="entry name" value="WGR"/>
    <property type="match status" value="1"/>
</dbReference>
<evidence type="ECO:0000256" key="8">
    <source>
        <dbReference type="ARBA" id="ARBA00022771"/>
    </source>
</evidence>
<dbReference type="PANTHER" id="PTHR10459:SF60">
    <property type="entry name" value="POLY [ADP-RIBOSE] POLYMERASE 2"/>
    <property type="match status" value="1"/>
</dbReference>
<sequence>MTLVKCDLTSDSPEEKLFNLAQHTQTKHTMTNPTQPKHTLEYTCACSNILKRYQKCTKKPFTEGHKPSTSLEKKIKKHGGTVMKRMGAKCNYFIVCDLPLSTKVEKRIESLKKYSPEIVKQEWVKESIKKKKLLATKKFLIEEEDEESEEDEEDEEKEDRKRKKKSKKGASKKKKNQKKTKDKEKKKPEKKNKGKGKKKEEKKKEKKKDKDKDKKRRPRVVPVSQYYPFATDSEVYIDGDEIYSVMTNQTNIGFNNNKYYEIQIIKGGGQFKLFTSWGRVGYRGQSKVQAYSSAGPAIREFQKKFKLKTGNNWADRDNFVPKNRKYQPVEVVYEDESDDSSEESSGKEDSETDDEMSSDEKPIESTLAPEIQNFIKLIFNKTILQNTLASLNINQDKAPLGKLSKSQLKKGFEILKKIEDIISGKKSGDLQFESSHFYTTIPHSFGMKTPPMISTKTQIQQKVELLDTLKQISVAGELIKEKEKKKKKKKKETKHLLDQYYEELNCKLEVVEKNSKEWELIKDYVNKGKNARGSWKPKIKNIFRTIDPVQMKNFKKYEQKDGKWLLWHGSRLCNVVGIVKNGLRIAPPEAPVTGYDFGKGVYFANAFGKSAEYTHAGKGTAVMYLNEVYLGEMLELKRCQYIKNLPKGKHSTWGLGTKTPDPKKTIEFNDMNVPLGNIITVNNGAKCWDEYDEFIVYNTGQIRCRYLITTSIN</sequence>
<evidence type="ECO:0000259" key="21">
    <source>
        <dbReference type="PROSITE" id="PS51977"/>
    </source>
</evidence>
<evidence type="ECO:0000259" key="19">
    <source>
        <dbReference type="PROSITE" id="PS51059"/>
    </source>
</evidence>
<dbReference type="FunFam" id="2.20.140.10:FF:000001">
    <property type="entry name" value="Poly [ADP-ribose] polymerase"/>
    <property type="match status" value="1"/>
</dbReference>
<dbReference type="CDD" id="cd00027">
    <property type="entry name" value="BRCT"/>
    <property type="match status" value="1"/>
</dbReference>
<feature type="domain" description="WGR" evidence="21">
    <location>
        <begin position="232"/>
        <end position="326"/>
    </location>
</feature>
<evidence type="ECO:0000256" key="13">
    <source>
        <dbReference type="ARBA" id="ARBA00024347"/>
    </source>
</evidence>
<dbReference type="SMART" id="SM00292">
    <property type="entry name" value="BRCT"/>
    <property type="match status" value="1"/>
</dbReference>
<dbReference type="SMART" id="SM00773">
    <property type="entry name" value="WGR"/>
    <property type="match status" value="1"/>
</dbReference>
<gene>
    <name evidence="22" type="ORF">M0812_18597</name>
</gene>
<evidence type="ECO:0000256" key="9">
    <source>
        <dbReference type="ARBA" id="ARBA00022833"/>
    </source>
</evidence>
<evidence type="ECO:0000256" key="2">
    <source>
        <dbReference type="ARBA" id="ARBA00022676"/>
    </source>
</evidence>
<keyword evidence="4" id="KW-0548">Nucleotidyltransferase</keyword>
<keyword evidence="16" id="KW-0175">Coiled coil</keyword>
<feature type="region of interest" description="Disordered" evidence="17">
    <location>
        <begin position="149"/>
        <end position="222"/>
    </location>
</feature>
<accession>A0AAV7ZA27</accession>
<dbReference type="InterPro" id="IPR012317">
    <property type="entry name" value="Poly(ADP-ribose)pol_cat_dom"/>
</dbReference>
<keyword evidence="7" id="KW-0013">ADP-ribosylation</keyword>
<dbReference type="InterPro" id="IPR004102">
    <property type="entry name" value="Poly(ADP-ribose)pol_reg_dom"/>
</dbReference>
<dbReference type="AlphaFoldDB" id="A0AAV7ZA27"/>
<dbReference type="PROSITE" id="PS51059">
    <property type="entry name" value="PARP_CATALYTIC"/>
    <property type="match status" value="1"/>
</dbReference>
<feature type="compositionally biased region" description="Acidic residues" evidence="17">
    <location>
        <begin position="332"/>
        <end position="342"/>
    </location>
</feature>
<dbReference type="InterPro" id="IPR036930">
    <property type="entry name" value="WGR_dom_sf"/>
</dbReference>
<evidence type="ECO:0000256" key="14">
    <source>
        <dbReference type="ARBA" id="ARBA00033987"/>
    </source>
</evidence>
<keyword evidence="10 15" id="KW-0520">NAD</keyword>
<dbReference type="GO" id="GO:0006302">
    <property type="term" value="P:double-strand break repair"/>
    <property type="evidence" value="ECO:0007669"/>
    <property type="project" value="TreeGrafter"/>
</dbReference>
<dbReference type="GO" id="GO:0005730">
    <property type="term" value="C:nucleolus"/>
    <property type="evidence" value="ECO:0007669"/>
    <property type="project" value="TreeGrafter"/>
</dbReference>
<dbReference type="GO" id="GO:0070212">
    <property type="term" value="P:protein poly-ADP-ribosylation"/>
    <property type="evidence" value="ECO:0007669"/>
    <property type="project" value="TreeGrafter"/>
</dbReference>